<keyword evidence="7 14" id="KW-0418">Kinase</keyword>
<keyword evidence="8" id="KW-0067">ATP-binding</keyword>
<accession>A0A532V1Q8</accession>
<reference evidence="14 15" key="1">
    <citation type="submission" date="2017-06" db="EMBL/GenBank/DDBJ databases">
        <title>Novel microbial phyla capable of carbon fixation and sulfur reduction in deep-sea sediments.</title>
        <authorList>
            <person name="Huang J."/>
            <person name="Baker B."/>
            <person name="Wang Y."/>
        </authorList>
    </citation>
    <scope>NUCLEOTIDE SEQUENCE [LARGE SCALE GENOMIC DNA]</scope>
    <source>
        <strain evidence="14">B3_LCP</strain>
    </source>
</reference>
<keyword evidence="6" id="KW-0547">Nucleotide-binding</keyword>
<dbReference type="GO" id="GO:0046654">
    <property type="term" value="P:tetrahydrofolate biosynthetic process"/>
    <property type="evidence" value="ECO:0007669"/>
    <property type="project" value="UniProtKB-UniPathway"/>
</dbReference>
<evidence type="ECO:0000256" key="8">
    <source>
        <dbReference type="ARBA" id="ARBA00022840"/>
    </source>
</evidence>
<dbReference type="GO" id="GO:0003848">
    <property type="term" value="F:2-amino-4-hydroxy-6-hydroxymethyldihydropteridine diphosphokinase activity"/>
    <property type="evidence" value="ECO:0007669"/>
    <property type="project" value="UniProtKB-EC"/>
</dbReference>
<name>A0A532V1Q8_UNCL8</name>
<dbReference type="EMBL" id="NJBN01000003">
    <property type="protein sequence ID" value="TKJ41135.1"/>
    <property type="molecule type" value="Genomic_DNA"/>
</dbReference>
<dbReference type="PANTHER" id="PTHR43071">
    <property type="entry name" value="2-AMINO-4-HYDROXY-6-HYDROXYMETHYLDIHYDROPTERIDINE PYROPHOSPHOKINASE"/>
    <property type="match status" value="1"/>
</dbReference>
<evidence type="ECO:0000313" key="14">
    <source>
        <dbReference type="EMBL" id="TKJ41135.1"/>
    </source>
</evidence>
<evidence type="ECO:0000259" key="13">
    <source>
        <dbReference type="Pfam" id="PF01288"/>
    </source>
</evidence>
<keyword evidence="9" id="KW-0289">Folate biosynthesis</keyword>
<dbReference type="GO" id="GO:0046656">
    <property type="term" value="P:folic acid biosynthetic process"/>
    <property type="evidence" value="ECO:0007669"/>
    <property type="project" value="UniProtKB-KW"/>
</dbReference>
<dbReference type="AlphaFoldDB" id="A0A532V1Q8"/>
<dbReference type="CDD" id="cd00483">
    <property type="entry name" value="HPPK"/>
    <property type="match status" value="1"/>
</dbReference>
<evidence type="ECO:0000256" key="6">
    <source>
        <dbReference type="ARBA" id="ARBA00022741"/>
    </source>
</evidence>
<evidence type="ECO:0000256" key="11">
    <source>
        <dbReference type="ARBA" id="ARBA00029766"/>
    </source>
</evidence>
<dbReference type="PANTHER" id="PTHR43071:SF1">
    <property type="entry name" value="2-AMINO-4-HYDROXY-6-HYDROXYMETHYLDIHYDROPTERIDINE PYROPHOSPHOKINASE"/>
    <property type="match status" value="1"/>
</dbReference>
<dbReference type="NCBIfam" id="TIGR01498">
    <property type="entry name" value="folK"/>
    <property type="match status" value="1"/>
</dbReference>
<feature type="domain" description="7,8-dihydro-6-hydroxymethylpterin-pyrophosphokinase" evidence="13">
    <location>
        <begin position="6"/>
        <end position="134"/>
    </location>
</feature>
<comment type="function">
    <text evidence="10">Catalyzes the transfer of pyrophosphate from adenosine triphosphate (ATP) to 6-hydroxymethyl-7,8-dihydropterin, an enzymatic step in folate biosynthesis pathway.</text>
</comment>
<evidence type="ECO:0000256" key="4">
    <source>
        <dbReference type="ARBA" id="ARBA00016218"/>
    </source>
</evidence>
<sequence length="162" mass="18185">MGPEVIIGLGSNQGDREANLKSGMERLARLSQIDKVSSIYETQAWGGGDQPDFLNMVCLISPNFDDPHELLKALKQIEVDLGRDLEDQPNSPRPLDLDILFWGAKVINSDDLIVPHPHIEQRRFVLEPLAEIAPDFRHPLLELTVKEMLAQCADEGKVLKMH</sequence>
<gene>
    <name evidence="14" type="primary">folK</name>
    <name evidence="14" type="ORF">CEE37_05560</name>
</gene>
<dbReference type="InterPro" id="IPR000550">
    <property type="entry name" value="Hppk"/>
</dbReference>
<evidence type="ECO:0000313" key="15">
    <source>
        <dbReference type="Proteomes" id="UP000319619"/>
    </source>
</evidence>
<dbReference type="EC" id="2.7.6.3" evidence="3"/>
<evidence type="ECO:0000256" key="9">
    <source>
        <dbReference type="ARBA" id="ARBA00022909"/>
    </source>
</evidence>
<dbReference type="Pfam" id="PF01288">
    <property type="entry name" value="HPPK"/>
    <property type="match status" value="1"/>
</dbReference>
<evidence type="ECO:0000256" key="1">
    <source>
        <dbReference type="ARBA" id="ARBA00005051"/>
    </source>
</evidence>
<comment type="caution">
    <text evidence="14">The sequence shown here is derived from an EMBL/GenBank/DDBJ whole genome shotgun (WGS) entry which is preliminary data.</text>
</comment>
<proteinExistence type="inferred from homology"/>
<evidence type="ECO:0000256" key="2">
    <source>
        <dbReference type="ARBA" id="ARBA00005810"/>
    </source>
</evidence>
<evidence type="ECO:0000256" key="12">
    <source>
        <dbReference type="ARBA" id="ARBA00033413"/>
    </source>
</evidence>
<evidence type="ECO:0000256" key="5">
    <source>
        <dbReference type="ARBA" id="ARBA00022679"/>
    </source>
</evidence>
<evidence type="ECO:0000256" key="10">
    <source>
        <dbReference type="ARBA" id="ARBA00029409"/>
    </source>
</evidence>
<protein>
    <recommendedName>
        <fullName evidence="4">2-amino-4-hydroxy-6-hydroxymethyldihydropteridine pyrophosphokinase</fullName>
        <ecNumber evidence="3">2.7.6.3</ecNumber>
    </recommendedName>
    <alternativeName>
        <fullName evidence="11">6-hydroxymethyl-7,8-dihydropterin pyrophosphokinase</fullName>
    </alternativeName>
    <alternativeName>
        <fullName evidence="12">7,8-dihydro-6-hydroxymethylpterin-pyrophosphokinase</fullName>
    </alternativeName>
</protein>
<comment type="pathway">
    <text evidence="1">Cofactor biosynthesis; tetrahydrofolate biosynthesis; 2-amino-4-hydroxy-6-hydroxymethyl-7,8-dihydropteridine diphosphate from 7,8-dihydroneopterin triphosphate: step 4/4.</text>
</comment>
<dbReference type="Gene3D" id="3.30.70.560">
    <property type="entry name" value="7,8-Dihydro-6-hydroxymethylpterin-pyrophosphokinase HPPK"/>
    <property type="match status" value="1"/>
</dbReference>
<dbReference type="GO" id="GO:0005524">
    <property type="term" value="F:ATP binding"/>
    <property type="evidence" value="ECO:0007669"/>
    <property type="project" value="UniProtKB-KW"/>
</dbReference>
<dbReference type="GO" id="GO:0016301">
    <property type="term" value="F:kinase activity"/>
    <property type="evidence" value="ECO:0007669"/>
    <property type="project" value="UniProtKB-KW"/>
</dbReference>
<evidence type="ECO:0000256" key="7">
    <source>
        <dbReference type="ARBA" id="ARBA00022777"/>
    </source>
</evidence>
<dbReference type="SUPFAM" id="SSF55083">
    <property type="entry name" value="6-hydroxymethyl-7,8-dihydropterin pyrophosphokinase, HPPK"/>
    <property type="match status" value="1"/>
</dbReference>
<evidence type="ECO:0000256" key="3">
    <source>
        <dbReference type="ARBA" id="ARBA00013253"/>
    </source>
</evidence>
<dbReference type="Proteomes" id="UP000319619">
    <property type="component" value="Unassembled WGS sequence"/>
</dbReference>
<comment type="similarity">
    <text evidence="2">Belongs to the HPPK family.</text>
</comment>
<dbReference type="InterPro" id="IPR035907">
    <property type="entry name" value="Hppk_sf"/>
</dbReference>
<dbReference type="UniPathway" id="UPA00077">
    <property type="reaction ID" value="UER00155"/>
</dbReference>
<keyword evidence="5" id="KW-0808">Transferase</keyword>
<organism evidence="14 15">
    <name type="scientific">candidate division LCP-89 bacterium B3_LCP</name>
    <dbReference type="NCBI Taxonomy" id="2012998"/>
    <lineage>
        <taxon>Bacteria</taxon>
        <taxon>Pseudomonadati</taxon>
        <taxon>Bacteria division LCP-89</taxon>
    </lineage>
</organism>